<evidence type="ECO:0000313" key="2">
    <source>
        <dbReference type="Proteomes" id="UP001162992"/>
    </source>
</evidence>
<sequence>MRKKLQIFPRSGTQFLAPDHWRSGLHYPDCFCSGSRSTATLGFTINYLSMRFRFFNLKVNLNILYLIQEKNKVLCLIVVLKMCLKQSWEMSCFGCYYRFDTLRMDAIHVDEFNLCYDVQHGFARNVTWNLLSTENQAGSPSVTLDIEESEYSQSMWGHAFKATYKVALEAERLRTELIIKNTDTRPFFFTTALHTYFSASIGGVSVKGLKGCRTLNKDPDPKNPIPGVEERYVFVLF</sequence>
<protein>
    <submittedName>
        <fullName evidence="1">Uncharacterized protein</fullName>
    </submittedName>
</protein>
<gene>
    <name evidence="1" type="ORF">O6H91_02G112100</name>
</gene>
<organism evidence="1 2">
    <name type="scientific">Diphasiastrum complanatum</name>
    <name type="common">Issler's clubmoss</name>
    <name type="synonym">Lycopodium complanatum</name>
    <dbReference type="NCBI Taxonomy" id="34168"/>
    <lineage>
        <taxon>Eukaryota</taxon>
        <taxon>Viridiplantae</taxon>
        <taxon>Streptophyta</taxon>
        <taxon>Embryophyta</taxon>
        <taxon>Tracheophyta</taxon>
        <taxon>Lycopodiopsida</taxon>
        <taxon>Lycopodiales</taxon>
        <taxon>Lycopodiaceae</taxon>
        <taxon>Lycopodioideae</taxon>
        <taxon>Diphasiastrum</taxon>
    </lineage>
</organism>
<evidence type="ECO:0000313" key="1">
    <source>
        <dbReference type="EMBL" id="KAJ7566633.1"/>
    </source>
</evidence>
<accession>A0ACC2EJS6</accession>
<comment type="caution">
    <text evidence="1">The sequence shown here is derived from an EMBL/GenBank/DDBJ whole genome shotgun (WGS) entry which is preliminary data.</text>
</comment>
<reference evidence="2" key="1">
    <citation type="journal article" date="2024" name="Proc. Natl. Acad. Sci. U.S.A.">
        <title>Extraordinary preservation of gene collinearity over three hundred million years revealed in homosporous lycophytes.</title>
        <authorList>
            <person name="Li C."/>
            <person name="Wickell D."/>
            <person name="Kuo L.Y."/>
            <person name="Chen X."/>
            <person name="Nie B."/>
            <person name="Liao X."/>
            <person name="Peng D."/>
            <person name="Ji J."/>
            <person name="Jenkins J."/>
            <person name="Williams M."/>
            <person name="Shu S."/>
            <person name="Plott C."/>
            <person name="Barry K."/>
            <person name="Rajasekar S."/>
            <person name="Grimwood J."/>
            <person name="Han X."/>
            <person name="Sun S."/>
            <person name="Hou Z."/>
            <person name="He W."/>
            <person name="Dai G."/>
            <person name="Sun C."/>
            <person name="Schmutz J."/>
            <person name="Leebens-Mack J.H."/>
            <person name="Li F.W."/>
            <person name="Wang L."/>
        </authorList>
    </citation>
    <scope>NUCLEOTIDE SEQUENCE [LARGE SCALE GENOMIC DNA]</scope>
    <source>
        <strain evidence="2">cv. PW_Plant_1</strain>
    </source>
</reference>
<name>A0ACC2EJS6_DIPCM</name>
<dbReference type="EMBL" id="CM055093">
    <property type="protein sequence ID" value="KAJ7566633.1"/>
    <property type="molecule type" value="Genomic_DNA"/>
</dbReference>
<dbReference type="Proteomes" id="UP001162992">
    <property type="component" value="Chromosome 2"/>
</dbReference>
<proteinExistence type="predicted"/>
<keyword evidence="2" id="KW-1185">Reference proteome</keyword>